<reference evidence="7 8" key="1">
    <citation type="journal article" date="2019" name="Indoor Air">
        <title>Impacts of indoor surface finishes on bacterial viability.</title>
        <authorList>
            <person name="Hu J."/>
            <person name="Maamar S.B."/>
            <person name="Glawe A.J."/>
            <person name="Gottel N."/>
            <person name="Gilbert J.A."/>
            <person name="Hartmann E.M."/>
        </authorList>
    </citation>
    <scope>NUCLEOTIDE SEQUENCE [LARGE SCALE GENOMIC DNA]</scope>
    <source>
        <strain evidence="7 8">AF060A6</strain>
    </source>
</reference>
<feature type="domain" description="RDD" evidence="6">
    <location>
        <begin position="20"/>
        <end position="157"/>
    </location>
</feature>
<feature type="transmembrane region" description="Helical" evidence="5">
    <location>
        <begin position="124"/>
        <end position="144"/>
    </location>
</feature>
<dbReference type="InterPro" id="IPR010432">
    <property type="entry name" value="RDD"/>
</dbReference>
<keyword evidence="3 5" id="KW-1133">Transmembrane helix</keyword>
<dbReference type="PANTHER" id="PTHR38480">
    <property type="entry name" value="SLR0254 PROTEIN"/>
    <property type="match status" value="1"/>
</dbReference>
<evidence type="ECO:0000313" key="7">
    <source>
        <dbReference type="EMBL" id="THE10271.1"/>
    </source>
</evidence>
<gene>
    <name evidence="7" type="ORF">E1I69_19600</name>
</gene>
<keyword evidence="8" id="KW-1185">Reference proteome</keyword>
<dbReference type="AlphaFoldDB" id="A0A4S3PLA2"/>
<dbReference type="STRING" id="1033734.GCA_000285535_00430"/>
<dbReference type="GO" id="GO:0016020">
    <property type="term" value="C:membrane"/>
    <property type="evidence" value="ECO:0007669"/>
    <property type="project" value="UniProtKB-SubCell"/>
</dbReference>
<name>A0A4S3PLA2_9BACI</name>
<dbReference type="Proteomes" id="UP000306477">
    <property type="component" value="Unassembled WGS sequence"/>
</dbReference>
<dbReference type="EMBL" id="SLUB01000051">
    <property type="protein sequence ID" value="THE10271.1"/>
    <property type="molecule type" value="Genomic_DNA"/>
</dbReference>
<proteinExistence type="predicted"/>
<dbReference type="Pfam" id="PF06271">
    <property type="entry name" value="RDD"/>
    <property type="match status" value="1"/>
</dbReference>
<feature type="transmembrane region" description="Helical" evidence="5">
    <location>
        <begin position="64"/>
        <end position="85"/>
    </location>
</feature>
<evidence type="ECO:0000256" key="2">
    <source>
        <dbReference type="ARBA" id="ARBA00022692"/>
    </source>
</evidence>
<evidence type="ECO:0000256" key="3">
    <source>
        <dbReference type="ARBA" id="ARBA00022989"/>
    </source>
</evidence>
<dbReference type="RefSeq" id="WP_136381261.1">
    <property type="nucleotide sequence ID" value="NZ_SLUB01000051.1"/>
</dbReference>
<evidence type="ECO:0000259" key="6">
    <source>
        <dbReference type="Pfam" id="PF06271"/>
    </source>
</evidence>
<feature type="transmembrane region" description="Helical" evidence="5">
    <location>
        <begin position="27"/>
        <end position="52"/>
    </location>
</feature>
<evidence type="ECO:0000313" key="8">
    <source>
        <dbReference type="Proteomes" id="UP000306477"/>
    </source>
</evidence>
<keyword evidence="2 5" id="KW-0812">Transmembrane</keyword>
<evidence type="ECO:0000256" key="5">
    <source>
        <dbReference type="SAM" id="Phobius"/>
    </source>
</evidence>
<comment type="caution">
    <text evidence="7">The sequence shown here is derived from an EMBL/GenBank/DDBJ whole genome shotgun (WGS) entry which is preliminary data.</text>
</comment>
<evidence type="ECO:0000256" key="1">
    <source>
        <dbReference type="ARBA" id="ARBA00004141"/>
    </source>
</evidence>
<organism evidence="7 8">
    <name type="scientific">Bacillus timonensis</name>
    <dbReference type="NCBI Taxonomy" id="1033734"/>
    <lineage>
        <taxon>Bacteria</taxon>
        <taxon>Bacillati</taxon>
        <taxon>Bacillota</taxon>
        <taxon>Bacilli</taxon>
        <taxon>Bacillales</taxon>
        <taxon>Bacillaceae</taxon>
        <taxon>Bacillus</taxon>
    </lineage>
</organism>
<evidence type="ECO:0000256" key="4">
    <source>
        <dbReference type="ARBA" id="ARBA00023136"/>
    </source>
</evidence>
<dbReference type="PANTHER" id="PTHR38480:SF1">
    <property type="entry name" value="SLR0254 PROTEIN"/>
    <property type="match status" value="1"/>
</dbReference>
<accession>A0A4S3PLA2</accession>
<comment type="subcellular location">
    <subcellularLocation>
        <location evidence="1">Membrane</location>
        <topology evidence="1">Multi-pass membrane protein</topology>
    </subcellularLocation>
</comment>
<sequence>MSQELTKIKTPEFVSIQFQLAGVGSRAAAFLLDTLILSMASFLILFTLLLILHGVSDFWLLGESFFSGPVAIAIILLFLLNWGYFFLLEFFAGGKTIGKRLVGIRVIQENGHSITLLSSFIRNFLRIIDSLPASYFLGIIMIFFHPKHKRLGDLVAGTIVIHERRAKNLKKQSPLEKEIQRRGLRKDSITIDQWTIKSFGNKEWKLLQTYCNRFLQLKDDVKDRRTKQIADILLPKAGIDVASKTYEQLENELLVLYLNLREEWEFEL</sequence>
<protein>
    <submittedName>
        <fullName evidence="7">RDD family protein</fullName>
    </submittedName>
</protein>
<dbReference type="OrthoDB" id="9787732at2"/>
<keyword evidence="4 5" id="KW-0472">Membrane</keyword>